<dbReference type="AlphaFoldDB" id="A0A6J6ZXG5"/>
<dbReference type="SMART" id="SM01230">
    <property type="entry name" value="Gln-synt_C"/>
    <property type="match status" value="1"/>
</dbReference>
<protein>
    <submittedName>
        <fullName evidence="5">Unannotated protein</fullName>
    </submittedName>
</protein>
<evidence type="ECO:0000256" key="1">
    <source>
        <dbReference type="ARBA" id="ARBA00022598"/>
    </source>
</evidence>
<accession>A0A6J6ZXG5</accession>
<evidence type="ECO:0000256" key="3">
    <source>
        <dbReference type="ARBA" id="ARBA00022840"/>
    </source>
</evidence>
<dbReference type="EMBL" id="CAFABK010000013">
    <property type="protein sequence ID" value="CAB4825266.1"/>
    <property type="molecule type" value="Genomic_DNA"/>
</dbReference>
<dbReference type="Gene3D" id="3.10.20.70">
    <property type="entry name" value="Glutamine synthetase, N-terminal domain"/>
    <property type="match status" value="1"/>
</dbReference>
<dbReference type="InterPro" id="IPR036651">
    <property type="entry name" value="Gln_synt_N_sf"/>
</dbReference>
<dbReference type="PANTHER" id="PTHR43785:SF12">
    <property type="entry name" value="TYPE-1 GLUTAMINE SYNTHETASE 2"/>
    <property type="match status" value="1"/>
</dbReference>
<dbReference type="GO" id="GO:0006542">
    <property type="term" value="P:glutamine biosynthetic process"/>
    <property type="evidence" value="ECO:0007669"/>
    <property type="project" value="InterPro"/>
</dbReference>
<sequence>MTNGDIALLAWNDYVGLTRCRGIPARMVANRLVTGLGWSVSGQALTPFGDIAPNPWGPTSEVRQIPVEDSAVRVDIWPDAPAFHMYLCDAKTADGTDWDCCTRAFMRHAMDDLRSETGLEFMAAFEHEFLLQSDGLPAGAAFSLEAMRNAAQFTSDLCRALQEAGLDPETIEPEYGVRQYEVTVAPAVGPAAGDRAIIARELIREVARRRGMRACFSPKPTLLGVGNGSHVHFSLVDSEGRNATFDQREPTGTSKVAQHFIGGVLRHIHALTALTAPSPVSYLRLGPQHWSCGYASFGIQNREAAVRVCPSTEIDPDKKARGFNLEFRPPDPTASPYIVLGALIRAGLEGIRDQLPLPAICEGDPADLTEEERAVLGITPLAASFEQALSAFEMDPVARTWMPPQMLESYLSVKRTELEITRSMSPEAVCEMYASVY</sequence>
<dbReference type="InterPro" id="IPR014746">
    <property type="entry name" value="Gln_synth/guanido_kin_cat_dom"/>
</dbReference>
<evidence type="ECO:0000256" key="2">
    <source>
        <dbReference type="ARBA" id="ARBA00022741"/>
    </source>
</evidence>
<feature type="domain" description="GS catalytic" evidence="4">
    <location>
        <begin position="102"/>
        <end position="437"/>
    </location>
</feature>
<name>A0A6J6ZXG5_9ZZZZ</name>
<dbReference type="GO" id="GO:0004356">
    <property type="term" value="F:glutamine synthetase activity"/>
    <property type="evidence" value="ECO:0007669"/>
    <property type="project" value="InterPro"/>
</dbReference>
<dbReference type="Gene3D" id="3.30.590.10">
    <property type="entry name" value="Glutamine synthetase/guanido kinase, catalytic domain"/>
    <property type="match status" value="1"/>
</dbReference>
<proteinExistence type="predicted"/>
<dbReference type="GO" id="GO:0005524">
    <property type="term" value="F:ATP binding"/>
    <property type="evidence" value="ECO:0007669"/>
    <property type="project" value="UniProtKB-KW"/>
</dbReference>
<evidence type="ECO:0000259" key="4">
    <source>
        <dbReference type="PROSITE" id="PS51987"/>
    </source>
</evidence>
<dbReference type="InterPro" id="IPR008146">
    <property type="entry name" value="Gln_synth_cat_dom"/>
</dbReference>
<dbReference type="Pfam" id="PF00120">
    <property type="entry name" value="Gln-synt_C"/>
    <property type="match status" value="1"/>
</dbReference>
<dbReference type="InterPro" id="IPR008147">
    <property type="entry name" value="Gln_synt_N"/>
</dbReference>
<organism evidence="5">
    <name type="scientific">freshwater metagenome</name>
    <dbReference type="NCBI Taxonomy" id="449393"/>
    <lineage>
        <taxon>unclassified sequences</taxon>
        <taxon>metagenomes</taxon>
        <taxon>ecological metagenomes</taxon>
    </lineage>
</organism>
<gene>
    <name evidence="5" type="ORF">UFOPK3204_00442</name>
</gene>
<evidence type="ECO:0000313" key="5">
    <source>
        <dbReference type="EMBL" id="CAB4825266.1"/>
    </source>
</evidence>
<keyword evidence="1" id="KW-0436">Ligase</keyword>
<keyword evidence="3" id="KW-0067">ATP-binding</keyword>
<dbReference type="SUPFAM" id="SSF55931">
    <property type="entry name" value="Glutamine synthetase/guanido kinase"/>
    <property type="match status" value="1"/>
</dbReference>
<dbReference type="Pfam" id="PF16952">
    <property type="entry name" value="Gln-synt_N_2"/>
    <property type="match status" value="1"/>
</dbReference>
<dbReference type="PROSITE" id="PS51987">
    <property type="entry name" value="GS_CATALYTIC"/>
    <property type="match status" value="1"/>
</dbReference>
<keyword evidence="2" id="KW-0547">Nucleotide-binding</keyword>
<dbReference type="PANTHER" id="PTHR43785">
    <property type="entry name" value="GAMMA-GLUTAMYLPUTRESCINE SYNTHETASE"/>
    <property type="match status" value="1"/>
</dbReference>
<reference evidence="5" key="1">
    <citation type="submission" date="2020-05" db="EMBL/GenBank/DDBJ databases">
        <authorList>
            <person name="Chiriac C."/>
            <person name="Salcher M."/>
            <person name="Ghai R."/>
            <person name="Kavagutti S V."/>
        </authorList>
    </citation>
    <scope>NUCLEOTIDE SEQUENCE</scope>
</reference>